<keyword evidence="5" id="KW-1185">Reference proteome</keyword>
<feature type="compositionally biased region" description="Basic and acidic residues" evidence="1">
    <location>
        <begin position="22"/>
        <end position="36"/>
    </location>
</feature>
<accession>A0A3Q9G0H7</accession>
<dbReference type="OrthoDB" id="4334535at2"/>
<keyword evidence="2" id="KW-0472">Membrane</keyword>
<organism evidence="4 5">
    <name type="scientific">Streptomyces luteoverticillatus</name>
    <name type="common">Streptoverticillium luteoverticillatus</name>
    <dbReference type="NCBI Taxonomy" id="66425"/>
    <lineage>
        <taxon>Bacteria</taxon>
        <taxon>Bacillati</taxon>
        <taxon>Actinomycetota</taxon>
        <taxon>Actinomycetes</taxon>
        <taxon>Kitasatosporales</taxon>
        <taxon>Streptomycetaceae</taxon>
        <taxon>Streptomyces</taxon>
    </lineage>
</organism>
<dbReference type="AlphaFoldDB" id="A0A3Q9G0H7"/>
<keyword evidence="2" id="KW-1133">Transmembrane helix</keyword>
<proteinExistence type="predicted"/>
<sequence>MDHNPAPPAFEERGPGGGAPERNGKGRVRGENHPHDQGSASIEFLGFLPLLLALAVAAAYLGIAAYATQQAGTAARAAARTATVDDPKTAPAAAARAAVSPWVAARADVDATPCAPGADRATATVTVDVPPLLPGTGFTVTRSATMACPTEAAGT</sequence>
<dbReference type="Pfam" id="PF07811">
    <property type="entry name" value="TadE"/>
    <property type="match status" value="1"/>
</dbReference>
<feature type="region of interest" description="Disordered" evidence="1">
    <location>
        <begin position="1"/>
        <end position="36"/>
    </location>
</feature>
<evidence type="ECO:0000313" key="5">
    <source>
        <dbReference type="Proteomes" id="UP000267900"/>
    </source>
</evidence>
<protein>
    <submittedName>
        <fullName evidence="4">Septum formation initiator</fullName>
    </submittedName>
</protein>
<evidence type="ECO:0000259" key="3">
    <source>
        <dbReference type="Pfam" id="PF07811"/>
    </source>
</evidence>
<dbReference type="Proteomes" id="UP000267900">
    <property type="component" value="Chromosome"/>
</dbReference>
<keyword evidence="2" id="KW-0812">Transmembrane</keyword>
<reference evidence="4 5" key="1">
    <citation type="submission" date="2018-12" db="EMBL/GenBank/DDBJ databases">
        <title>The whole draft genome of Streptomyce luteoverticillatus CGMCC 15060.</title>
        <authorList>
            <person name="Feng Z."/>
            <person name="Chen G."/>
            <person name="Zhang J."/>
            <person name="Zhu H."/>
            <person name="Yu X."/>
            <person name="Zhang W."/>
            <person name="Zhang X."/>
        </authorList>
    </citation>
    <scope>NUCLEOTIDE SEQUENCE [LARGE SCALE GENOMIC DNA]</scope>
    <source>
        <strain evidence="4 5">CGMCC 15060</strain>
    </source>
</reference>
<evidence type="ECO:0000256" key="1">
    <source>
        <dbReference type="SAM" id="MobiDB-lite"/>
    </source>
</evidence>
<feature type="domain" description="TadE-like" evidence="3">
    <location>
        <begin position="38"/>
        <end position="80"/>
    </location>
</feature>
<dbReference type="EMBL" id="CP034587">
    <property type="protein sequence ID" value="AZQ73254.1"/>
    <property type="molecule type" value="Genomic_DNA"/>
</dbReference>
<evidence type="ECO:0000313" key="4">
    <source>
        <dbReference type="EMBL" id="AZQ73254.1"/>
    </source>
</evidence>
<gene>
    <name evidence="4" type="ORF">EKH77_20375</name>
</gene>
<name>A0A3Q9G0H7_STRLT</name>
<evidence type="ECO:0000256" key="2">
    <source>
        <dbReference type="SAM" id="Phobius"/>
    </source>
</evidence>
<dbReference type="InterPro" id="IPR012495">
    <property type="entry name" value="TadE-like_dom"/>
</dbReference>
<feature type="transmembrane region" description="Helical" evidence="2">
    <location>
        <begin position="44"/>
        <end position="67"/>
    </location>
</feature>